<feature type="domain" description="4Fe-4S ferredoxin-type" evidence="7">
    <location>
        <begin position="78"/>
        <end position="107"/>
    </location>
</feature>
<dbReference type="InterPro" id="IPR012839">
    <property type="entry name" value="Organic_radical_activase"/>
</dbReference>
<dbReference type="InterPro" id="IPR007197">
    <property type="entry name" value="rSAM"/>
</dbReference>
<evidence type="ECO:0000256" key="6">
    <source>
        <dbReference type="ARBA" id="ARBA00023014"/>
    </source>
</evidence>
<dbReference type="Pfam" id="PF04055">
    <property type="entry name" value="Radical_SAM"/>
    <property type="match status" value="1"/>
</dbReference>
<dbReference type="SUPFAM" id="SSF102114">
    <property type="entry name" value="Radical SAM enzymes"/>
    <property type="match status" value="1"/>
</dbReference>
<keyword evidence="9" id="KW-0560">Oxidoreductase</keyword>
<evidence type="ECO:0000259" key="8">
    <source>
        <dbReference type="PROSITE" id="PS51918"/>
    </source>
</evidence>
<evidence type="ECO:0000256" key="1">
    <source>
        <dbReference type="ARBA" id="ARBA00001966"/>
    </source>
</evidence>
<evidence type="ECO:0000256" key="4">
    <source>
        <dbReference type="ARBA" id="ARBA00022723"/>
    </source>
</evidence>
<comment type="caution">
    <text evidence="9">The sequence shown here is derived from an EMBL/GenBank/DDBJ whole genome shotgun (WGS) entry which is preliminary data.</text>
</comment>
<dbReference type="EC" id="1.97.1.-" evidence="9"/>
<reference evidence="9" key="1">
    <citation type="submission" date="2019-03" db="EMBL/GenBank/DDBJ databases">
        <title>Single cell metagenomics reveals metabolic interactions within the superorganism composed of flagellate Streblomastix strix and complex community of Bacteroidetes bacteria on its surface.</title>
        <authorList>
            <person name="Treitli S.C."/>
            <person name="Kolisko M."/>
            <person name="Husnik F."/>
            <person name="Keeling P."/>
            <person name="Hampl V."/>
        </authorList>
    </citation>
    <scope>NUCLEOTIDE SEQUENCE</scope>
    <source>
        <strain evidence="9">STM</strain>
    </source>
</reference>
<dbReference type="PROSITE" id="PS00198">
    <property type="entry name" value="4FE4S_FER_1"/>
    <property type="match status" value="1"/>
</dbReference>
<dbReference type="PANTHER" id="PTHR30352">
    <property type="entry name" value="PYRUVATE FORMATE-LYASE-ACTIVATING ENZYME"/>
    <property type="match status" value="1"/>
</dbReference>
<keyword evidence="2" id="KW-0004">4Fe-4S</keyword>
<proteinExistence type="predicted"/>
<evidence type="ECO:0000256" key="2">
    <source>
        <dbReference type="ARBA" id="ARBA00022485"/>
    </source>
</evidence>
<feature type="domain" description="4Fe-4S ferredoxin-type" evidence="7">
    <location>
        <begin position="50"/>
        <end position="77"/>
    </location>
</feature>
<keyword evidence="6" id="KW-0411">Iron-sulfur</keyword>
<dbReference type="CDD" id="cd01335">
    <property type="entry name" value="Radical_SAM"/>
    <property type="match status" value="1"/>
</dbReference>
<dbReference type="Pfam" id="PF00037">
    <property type="entry name" value="Fer4"/>
    <property type="match status" value="1"/>
</dbReference>
<dbReference type="Gene3D" id="3.20.20.70">
    <property type="entry name" value="Aldolase class I"/>
    <property type="match status" value="1"/>
</dbReference>
<evidence type="ECO:0000259" key="7">
    <source>
        <dbReference type="PROSITE" id="PS51379"/>
    </source>
</evidence>
<evidence type="ECO:0000313" key="9">
    <source>
        <dbReference type="EMBL" id="KAA6322161.1"/>
    </source>
</evidence>
<dbReference type="InterPro" id="IPR034457">
    <property type="entry name" value="Organic_radical-activating"/>
</dbReference>
<dbReference type="PANTHER" id="PTHR30352:SF4">
    <property type="entry name" value="PYRUVATE FORMATE-LYASE 2-ACTIVATING ENZYME"/>
    <property type="match status" value="1"/>
</dbReference>
<gene>
    <name evidence="9" type="ORF">EZS27_028266</name>
</gene>
<sequence length="307" mass="34638">MTNSMEAVFVMEVERFAIHGGPVIRTVVFLRGWPLRCLWCSNPESQVIRTHLFYLSNRCIGCGKCFGVCPSVAITFDVHPVFDRGKCTMCTACVDVCPQNAIKTVGKQMTVQEILNVVRKDKEYYDNSGGGVTFSGGEPFVQFDGLMQLLSACKKDGIHTVVETGGQVTLDKIKQAFPYVDLFLFDIKHTDKEILKVQTGADATIVLDNLRYIAASNPEKAVIRIPIIPGFNNATEDIERIFRFTLEQKVKKIHLLPYHTLGKIKYEQMGRIYPFPYSDTMLPKEILTPLKNMGEEMNLDVQILQFP</sequence>
<comment type="cofactor">
    <cofactor evidence="1">
        <name>[4Fe-4S] cluster</name>
        <dbReference type="ChEBI" id="CHEBI:49883"/>
    </cofactor>
</comment>
<dbReference type="PROSITE" id="PS51918">
    <property type="entry name" value="RADICAL_SAM"/>
    <property type="match status" value="1"/>
</dbReference>
<keyword evidence="4" id="KW-0479">Metal-binding</keyword>
<dbReference type="NCBIfam" id="TIGR02494">
    <property type="entry name" value="PFLE_PFLC"/>
    <property type="match status" value="1"/>
</dbReference>
<protein>
    <submittedName>
        <fullName evidence="9">4-hydroxyphenylacetate decarboxylase activating enzyme</fullName>
        <ecNumber evidence="9">1.97.1.-</ecNumber>
    </submittedName>
</protein>
<dbReference type="PROSITE" id="PS51379">
    <property type="entry name" value="4FE4S_FER_2"/>
    <property type="match status" value="2"/>
</dbReference>
<dbReference type="EMBL" id="SNRY01003113">
    <property type="protein sequence ID" value="KAA6322161.1"/>
    <property type="molecule type" value="Genomic_DNA"/>
</dbReference>
<dbReference type="GO" id="GO:0046872">
    <property type="term" value="F:metal ion binding"/>
    <property type="evidence" value="ECO:0007669"/>
    <property type="project" value="UniProtKB-KW"/>
</dbReference>
<dbReference type="SUPFAM" id="SSF54862">
    <property type="entry name" value="4Fe-4S ferredoxins"/>
    <property type="match status" value="1"/>
</dbReference>
<dbReference type="Gene3D" id="3.30.70.20">
    <property type="match status" value="1"/>
</dbReference>
<dbReference type="GO" id="GO:0051539">
    <property type="term" value="F:4 iron, 4 sulfur cluster binding"/>
    <property type="evidence" value="ECO:0007669"/>
    <property type="project" value="UniProtKB-KW"/>
</dbReference>
<evidence type="ECO:0000256" key="5">
    <source>
        <dbReference type="ARBA" id="ARBA00023004"/>
    </source>
</evidence>
<accession>A0A5J4QMK0</accession>
<feature type="domain" description="Radical SAM core" evidence="8">
    <location>
        <begin position="19"/>
        <end position="296"/>
    </location>
</feature>
<dbReference type="GO" id="GO:0016491">
    <property type="term" value="F:oxidoreductase activity"/>
    <property type="evidence" value="ECO:0007669"/>
    <property type="project" value="UniProtKB-KW"/>
</dbReference>
<dbReference type="InterPro" id="IPR017900">
    <property type="entry name" value="4Fe4S_Fe_S_CS"/>
</dbReference>
<organism evidence="9">
    <name type="scientific">termite gut metagenome</name>
    <dbReference type="NCBI Taxonomy" id="433724"/>
    <lineage>
        <taxon>unclassified sequences</taxon>
        <taxon>metagenomes</taxon>
        <taxon>organismal metagenomes</taxon>
    </lineage>
</organism>
<evidence type="ECO:0000256" key="3">
    <source>
        <dbReference type="ARBA" id="ARBA00022691"/>
    </source>
</evidence>
<dbReference type="InterPro" id="IPR058240">
    <property type="entry name" value="rSAM_sf"/>
</dbReference>
<dbReference type="InterPro" id="IPR013785">
    <property type="entry name" value="Aldolase_TIM"/>
</dbReference>
<name>A0A5J4QMK0_9ZZZZ</name>
<dbReference type="PIRSF" id="PIRSF000371">
    <property type="entry name" value="PFL_act_enz"/>
    <property type="match status" value="1"/>
</dbReference>
<keyword evidence="3" id="KW-0949">S-adenosyl-L-methionine</keyword>
<dbReference type="AlphaFoldDB" id="A0A5J4QMK0"/>
<keyword evidence="5" id="KW-0408">Iron</keyword>
<dbReference type="InterPro" id="IPR017896">
    <property type="entry name" value="4Fe4S_Fe-S-bd"/>
</dbReference>